<proteinExistence type="predicted"/>
<protein>
    <submittedName>
        <fullName evidence="1">Uncharacterized protein</fullName>
    </submittedName>
</protein>
<accession>A0A7C3LT88</accession>
<dbReference type="EMBL" id="DTMM01000158">
    <property type="protein sequence ID" value="HFT93786.1"/>
    <property type="molecule type" value="Genomic_DNA"/>
</dbReference>
<organism evidence="1">
    <name type="scientific">Leptospirillum ferriphilum</name>
    <dbReference type="NCBI Taxonomy" id="178606"/>
    <lineage>
        <taxon>Bacteria</taxon>
        <taxon>Pseudomonadati</taxon>
        <taxon>Nitrospirota</taxon>
        <taxon>Nitrospiria</taxon>
        <taxon>Nitrospirales</taxon>
        <taxon>Nitrospiraceae</taxon>
        <taxon>Leptospirillum</taxon>
    </lineage>
</organism>
<comment type="caution">
    <text evidence="1">The sequence shown here is derived from an EMBL/GenBank/DDBJ whole genome shotgun (WGS) entry which is preliminary data.</text>
</comment>
<dbReference type="AlphaFoldDB" id="A0A7C3LT88"/>
<gene>
    <name evidence="1" type="ORF">ENX03_07630</name>
</gene>
<name>A0A7C3LT88_9BACT</name>
<evidence type="ECO:0000313" key="1">
    <source>
        <dbReference type="EMBL" id="HFT93786.1"/>
    </source>
</evidence>
<reference evidence="1" key="1">
    <citation type="journal article" date="2020" name="mSystems">
        <title>Genome- and Community-Level Interaction Insights into Carbon Utilization and Element Cycling Functions of Hydrothermarchaeota in Hydrothermal Sediment.</title>
        <authorList>
            <person name="Zhou Z."/>
            <person name="Liu Y."/>
            <person name="Xu W."/>
            <person name="Pan J."/>
            <person name="Luo Z.H."/>
            <person name="Li M."/>
        </authorList>
    </citation>
    <scope>NUCLEOTIDE SEQUENCE [LARGE SCALE GENOMIC DNA]</scope>
    <source>
        <strain evidence="1">SpSt-902</strain>
    </source>
</reference>
<sequence>MDNIENLKTVWGRQPEDCPHLRKVQVVGQSFCVLAGGDHMGPVSRKVFREVICRSKEHEGCRLFLEWRSRVARQRFAENLKGEQIRKEAERADNHPVTVLS</sequence>